<evidence type="ECO:0000259" key="2">
    <source>
        <dbReference type="Pfam" id="PF13360"/>
    </source>
</evidence>
<dbReference type="InterPro" id="IPR011047">
    <property type="entry name" value="Quinoprotein_ADH-like_sf"/>
</dbReference>
<dbReference type="PANTHER" id="PTHR34512:SF30">
    <property type="entry name" value="OUTER MEMBRANE PROTEIN ASSEMBLY FACTOR BAMB"/>
    <property type="match status" value="1"/>
</dbReference>
<dbReference type="InterPro" id="IPR002372">
    <property type="entry name" value="PQQ_rpt_dom"/>
</dbReference>
<feature type="region of interest" description="Disordered" evidence="1">
    <location>
        <begin position="145"/>
        <end position="165"/>
    </location>
</feature>
<evidence type="ECO:0000313" key="4">
    <source>
        <dbReference type="Proteomes" id="UP000295662"/>
    </source>
</evidence>
<dbReference type="Gene3D" id="2.130.10.10">
    <property type="entry name" value="YVTN repeat-like/Quinoprotein amine dehydrogenase"/>
    <property type="match status" value="2"/>
</dbReference>
<dbReference type="Pfam" id="PF13360">
    <property type="entry name" value="PQQ_2"/>
    <property type="match status" value="1"/>
</dbReference>
<sequence>MNFTRLCLPSAPAFARLSLKCPFHTALPFYLMNRPALTFISGSLLTAACFSAETTPAEWGSFRGPNKDGTVAATKISDWKGTSMKTLWKTETPSGFSSFAVAGGKAFTIVTGETEGNTGEMLVAMDVRTGKEVWSKPLTVIGKYDGGGDAGTPDNKGGDGPRSTPVVNGDKVYAIDANLGVFCFEASTGKPVWSHDVMKENAGVQIKWQNAASPVIDGDVLMLCGGGEGQALLGLNKDTGKIVWKGENDKMTHATPVIADIHGVHQAIFFTQVGLVGITPADGKVLWRADYPFKVSTAASPVVYEDIVYCSAGYGVGGGAFKISKSGNGLSAEPLWRRENECFNHWSTPVVKDGYLYGMFSFKEYGAGPVACVDIKTGKDVWKKEGFGPGQVILAGDKLIALSDKGEVVIIEANPEKYVELKRDDVLDGKVWSYPVLAYDRLFARSTEEGVCVEFK</sequence>
<keyword evidence="4" id="KW-1185">Reference proteome</keyword>
<accession>A0A4R7RMR9</accession>
<reference evidence="3 4" key="1">
    <citation type="submission" date="2019-03" db="EMBL/GenBank/DDBJ databases">
        <title>Genomic Encyclopedia of Archaeal and Bacterial Type Strains, Phase II (KMG-II): from individual species to whole genera.</title>
        <authorList>
            <person name="Goeker M."/>
        </authorList>
    </citation>
    <scope>NUCLEOTIDE SEQUENCE [LARGE SCALE GENOMIC DNA]</scope>
    <source>
        <strain evidence="3 4">ATCC 25309</strain>
    </source>
</reference>
<dbReference type="EMBL" id="SOCA01000009">
    <property type="protein sequence ID" value="TDU66025.1"/>
    <property type="molecule type" value="Genomic_DNA"/>
</dbReference>
<dbReference type="AlphaFoldDB" id="A0A4R7RMR9"/>
<gene>
    <name evidence="3" type="ORF">EI77_03761</name>
</gene>
<comment type="caution">
    <text evidence="3">The sequence shown here is derived from an EMBL/GenBank/DDBJ whole genome shotgun (WGS) entry which is preliminary data.</text>
</comment>
<evidence type="ECO:0000256" key="1">
    <source>
        <dbReference type="SAM" id="MobiDB-lite"/>
    </source>
</evidence>
<dbReference type="PANTHER" id="PTHR34512">
    <property type="entry name" value="CELL SURFACE PROTEIN"/>
    <property type="match status" value="1"/>
</dbReference>
<proteinExistence type="predicted"/>
<evidence type="ECO:0000313" key="3">
    <source>
        <dbReference type="EMBL" id="TDU66025.1"/>
    </source>
</evidence>
<organism evidence="3 4">
    <name type="scientific">Prosthecobacter fusiformis</name>
    <dbReference type="NCBI Taxonomy" id="48464"/>
    <lineage>
        <taxon>Bacteria</taxon>
        <taxon>Pseudomonadati</taxon>
        <taxon>Verrucomicrobiota</taxon>
        <taxon>Verrucomicrobiia</taxon>
        <taxon>Verrucomicrobiales</taxon>
        <taxon>Verrucomicrobiaceae</taxon>
        <taxon>Prosthecobacter</taxon>
    </lineage>
</organism>
<name>A0A4R7RMR9_9BACT</name>
<dbReference type="SUPFAM" id="SSF50998">
    <property type="entry name" value="Quinoprotein alcohol dehydrogenase-like"/>
    <property type="match status" value="1"/>
</dbReference>
<feature type="domain" description="Pyrrolo-quinoline quinone repeat" evidence="2">
    <location>
        <begin position="122"/>
        <end position="383"/>
    </location>
</feature>
<dbReference type="InterPro" id="IPR015943">
    <property type="entry name" value="WD40/YVTN_repeat-like_dom_sf"/>
</dbReference>
<dbReference type="Proteomes" id="UP000295662">
    <property type="component" value="Unassembled WGS sequence"/>
</dbReference>
<protein>
    <submittedName>
        <fullName evidence="3">Putative pyrroloquinoline-quinone binding quinoprotein</fullName>
    </submittedName>
</protein>